<gene>
    <name evidence="1" type="ordered locus">LOC_Os10g11480</name>
</gene>
<proteinExistence type="predicted"/>
<dbReference type="AlphaFoldDB" id="Q7G4L6"/>
<protein>
    <submittedName>
        <fullName evidence="1">Uncharacterized protein</fullName>
    </submittedName>
</protein>
<organism evidence="1">
    <name type="scientific">Oryza sativa subsp. japonica</name>
    <name type="common">Rice</name>
    <dbReference type="NCBI Taxonomy" id="39947"/>
    <lineage>
        <taxon>Eukaryota</taxon>
        <taxon>Viridiplantae</taxon>
        <taxon>Streptophyta</taxon>
        <taxon>Embryophyta</taxon>
        <taxon>Tracheophyta</taxon>
        <taxon>Spermatophyta</taxon>
        <taxon>Magnoliopsida</taxon>
        <taxon>Liliopsida</taxon>
        <taxon>Poales</taxon>
        <taxon>Poaceae</taxon>
        <taxon>BOP clade</taxon>
        <taxon>Oryzoideae</taxon>
        <taxon>Oryzeae</taxon>
        <taxon>Oryzinae</taxon>
        <taxon>Oryza</taxon>
        <taxon>Oryza sativa</taxon>
    </lineage>
</organism>
<reference evidence="1" key="3">
    <citation type="submission" date="2006-07" db="EMBL/GenBank/DDBJ databases">
        <authorList>
            <person name="Buell R."/>
        </authorList>
    </citation>
    <scope>NUCLEOTIDE SEQUENCE</scope>
</reference>
<sequence length="218" mass="24269">MDYSGGVYQQLKAPKSLKNAMRHPKEATMVHSSPRQRSDRVDSFGLQCMKTQMSSFGDVQDTRSMENLQVELFDVWSIDYMEPFPKFKIARVRPAMVEAMSCHAADAKHACKMFHEVIFPLFDIPWMIICVPLFQVNNALRPSHANGGVVTPVAAPNGNENNPCPSMDTSSYLLDSPPPKRPLCPLPKRPLCFVEASTPVGHGKVLIPSLSPCEKLKV</sequence>
<reference evidence="1" key="1">
    <citation type="journal article" date="2003" name="Science">
        <title>In-depth view of structure, activity, and evolution of rice chromosome 10.</title>
        <authorList>
            <consortium name="Rice Chromosome 10 Sequencing Consortium"/>
        </authorList>
    </citation>
    <scope>NUCLEOTIDE SEQUENCE [LARGE SCALE GENOMIC DNA]</scope>
</reference>
<dbReference type="EMBL" id="DP000086">
    <property type="protein sequence ID" value="AAP52564.2"/>
    <property type="molecule type" value="Genomic_DNA"/>
</dbReference>
<name>Q7G4L6_ORYSJ</name>
<evidence type="ECO:0000313" key="1">
    <source>
        <dbReference type="EMBL" id="AAP52564.2"/>
    </source>
</evidence>
<reference evidence="1" key="2">
    <citation type="submission" date="2003-05" db="EMBL/GenBank/DDBJ databases">
        <authorList>
            <person name="Buell C.R."/>
            <person name="Wing R.A."/>
            <person name="McCombie W.R."/>
            <person name="Messing J."/>
            <person name="Yuan Q."/>
            <person name="Ouyang S."/>
        </authorList>
    </citation>
    <scope>NUCLEOTIDE SEQUENCE</scope>
</reference>
<accession>Q7G4L6</accession>